<gene>
    <name evidence="2" type="ORF">BD833_109179</name>
</gene>
<dbReference type="NCBIfam" id="TIGR03083">
    <property type="entry name" value="maleylpyruvate isomerase family mycothiol-dependent enzyme"/>
    <property type="match status" value="1"/>
</dbReference>
<accession>A0A5S5CU11</accession>
<evidence type="ECO:0000313" key="3">
    <source>
        <dbReference type="Proteomes" id="UP000322499"/>
    </source>
</evidence>
<evidence type="ECO:0000259" key="1">
    <source>
        <dbReference type="Pfam" id="PF11716"/>
    </source>
</evidence>
<evidence type="ECO:0000313" key="2">
    <source>
        <dbReference type="EMBL" id="TYP86574.1"/>
    </source>
</evidence>
<name>A0A5S5CU11_9ACTN</name>
<proteinExistence type="predicted"/>
<comment type="caution">
    <text evidence="2">The sequence shown here is derived from an EMBL/GenBank/DDBJ whole genome shotgun (WGS) entry which is preliminary data.</text>
</comment>
<dbReference type="InterPro" id="IPR017517">
    <property type="entry name" value="Maleyloyr_isom"/>
</dbReference>
<dbReference type="Pfam" id="PF11716">
    <property type="entry name" value="MDMPI_N"/>
    <property type="match status" value="1"/>
</dbReference>
<dbReference type="Proteomes" id="UP000322499">
    <property type="component" value="Unassembled WGS sequence"/>
</dbReference>
<reference evidence="2 3" key="1">
    <citation type="submission" date="2019-07" db="EMBL/GenBank/DDBJ databases">
        <title>Genomic Encyclopedia of Archaeal and Bacterial Type Strains, Phase II (KMG-II): from individual species to whole genera.</title>
        <authorList>
            <person name="Goeker M."/>
        </authorList>
    </citation>
    <scope>NUCLEOTIDE SEQUENCE [LARGE SCALE GENOMIC DNA]</scope>
    <source>
        <strain evidence="2 3">DSM 46842</strain>
    </source>
</reference>
<dbReference type="InterPro" id="IPR034660">
    <property type="entry name" value="DinB/YfiT-like"/>
</dbReference>
<dbReference type="SUPFAM" id="SSF109854">
    <property type="entry name" value="DinB/YfiT-like putative metalloenzymes"/>
    <property type="match status" value="1"/>
</dbReference>
<dbReference type="Gene3D" id="1.20.120.450">
    <property type="entry name" value="dinb family like domain"/>
    <property type="match status" value="1"/>
</dbReference>
<dbReference type="GO" id="GO:0046872">
    <property type="term" value="F:metal ion binding"/>
    <property type="evidence" value="ECO:0007669"/>
    <property type="project" value="InterPro"/>
</dbReference>
<organism evidence="2 3">
    <name type="scientific">Blastococcus xanthinilyticus</name>
    <dbReference type="NCBI Taxonomy" id="1564164"/>
    <lineage>
        <taxon>Bacteria</taxon>
        <taxon>Bacillati</taxon>
        <taxon>Actinomycetota</taxon>
        <taxon>Actinomycetes</taxon>
        <taxon>Geodermatophilales</taxon>
        <taxon>Geodermatophilaceae</taxon>
        <taxon>Blastococcus</taxon>
    </lineage>
</organism>
<dbReference type="EMBL" id="VNHW01000009">
    <property type="protein sequence ID" value="TYP86574.1"/>
    <property type="molecule type" value="Genomic_DNA"/>
</dbReference>
<dbReference type="RefSeq" id="WP_208092682.1">
    <property type="nucleotide sequence ID" value="NZ_VNHW01000009.1"/>
</dbReference>
<feature type="domain" description="Mycothiol-dependent maleylpyruvate isomerase metal-binding" evidence="1">
    <location>
        <begin position="14"/>
        <end position="101"/>
    </location>
</feature>
<dbReference type="AlphaFoldDB" id="A0A5S5CU11"/>
<dbReference type="InterPro" id="IPR024344">
    <property type="entry name" value="MDMPI_metal-binding"/>
</dbReference>
<sequence>MPRRPRVGMLADVAAERHDLCDFLETLDDSDWQVRSLCTEWTVHDVLAHLTLAHRQTLRATLAHVVLARGSLDRAEAEWARELSAEHSPAELVALLRATAAVDHRVPLSGPLDPLTDILVHGQDIARPLGRHREMRPERALPALEHVWANGFYGRPDKRFTGLRLVATDADWSAGTGGPAAWGATGDLLLLATGRAAGLDGLSGPALGEVAARLRQSEPAPL</sequence>
<keyword evidence="3" id="KW-1185">Reference proteome</keyword>
<protein>
    <submittedName>
        <fullName evidence="2">Uncharacterized protein (TIGR03083 family)</fullName>
    </submittedName>
</protein>